<protein>
    <submittedName>
        <fullName evidence="3">SGNH hydrolase-type esterase domain-containing protein</fullName>
    </submittedName>
</protein>
<comment type="caution">
    <text evidence="3">The sequence shown here is derived from an EMBL/GenBank/DDBJ whole genome shotgun (WGS) entry which is preliminary data.</text>
</comment>
<gene>
    <name evidence="3" type="ORF">C8A00DRAFT_29121</name>
</gene>
<dbReference type="AlphaFoldDB" id="A0AAN6VV41"/>
<dbReference type="InterPro" id="IPR036514">
    <property type="entry name" value="SGNH_hydro_sf"/>
</dbReference>
<dbReference type="SUPFAM" id="SSF52266">
    <property type="entry name" value="SGNH hydrolase"/>
    <property type="match status" value="1"/>
</dbReference>
<proteinExistence type="predicted"/>
<evidence type="ECO:0000259" key="2">
    <source>
        <dbReference type="Pfam" id="PF13472"/>
    </source>
</evidence>
<organism evidence="3 4">
    <name type="scientific">Chaetomidium leptoderma</name>
    <dbReference type="NCBI Taxonomy" id="669021"/>
    <lineage>
        <taxon>Eukaryota</taxon>
        <taxon>Fungi</taxon>
        <taxon>Dikarya</taxon>
        <taxon>Ascomycota</taxon>
        <taxon>Pezizomycotina</taxon>
        <taxon>Sordariomycetes</taxon>
        <taxon>Sordariomycetidae</taxon>
        <taxon>Sordariales</taxon>
        <taxon>Chaetomiaceae</taxon>
        <taxon>Chaetomidium</taxon>
    </lineage>
</organism>
<dbReference type="PANTHER" id="PTHR14209:SF19">
    <property type="entry name" value="ISOAMYL ACETATE-HYDROLYZING ESTERASE 1 HOMOLOG"/>
    <property type="match status" value="1"/>
</dbReference>
<dbReference type="Proteomes" id="UP001302745">
    <property type="component" value="Unassembled WGS sequence"/>
</dbReference>
<keyword evidence="4" id="KW-1185">Reference proteome</keyword>
<dbReference type="GO" id="GO:0016787">
    <property type="term" value="F:hydrolase activity"/>
    <property type="evidence" value="ECO:0007669"/>
    <property type="project" value="UniProtKB-KW"/>
</dbReference>
<reference evidence="3" key="2">
    <citation type="submission" date="2023-05" db="EMBL/GenBank/DDBJ databases">
        <authorList>
            <consortium name="Lawrence Berkeley National Laboratory"/>
            <person name="Steindorff A."/>
            <person name="Hensen N."/>
            <person name="Bonometti L."/>
            <person name="Westerberg I."/>
            <person name="Brannstrom I.O."/>
            <person name="Guillou S."/>
            <person name="Cros-Aarteil S."/>
            <person name="Calhoun S."/>
            <person name="Haridas S."/>
            <person name="Kuo A."/>
            <person name="Mondo S."/>
            <person name="Pangilinan J."/>
            <person name="Riley R."/>
            <person name="Labutti K."/>
            <person name="Andreopoulos B."/>
            <person name="Lipzen A."/>
            <person name="Chen C."/>
            <person name="Yanf M."/>
            <person name="Daum C."/>
            <person name="Ng V."/>
            <person name="Clum A."/>
            <person name="Ohm R."/>
            <person name="Martin F."/>
            <person name="Silar P."/>
            <person name="Natvig D."/>
            <person name="Lalanne C."/>
            <person name="Gautier V."/>
            <person name="Ament-Velasquez S.L."/>
            <person name="Kruys A."/>
            <person name="Hutchinson M.I."/>
            <person name="Powell A.J."/>
            <person name="Barry K."/>
            <person name="Miller A.N."/>
            <person name="Grigoriev I.V."/>
            <person name="Debuchy R."/>
            <person name="Gladieux P."/>
            <person name="Thoren M.H."/>
            <person name="Johannesson H."/>
        </authorList>
    </citation>
    <scope>NUCLEOTIDE SEQUENCE</scope>
    <source>
        <strain evidence="3">CBS 538.74</strain>
    </source>
</reference>
<evidence type="ECO:0000313" key="3">
    <source>
        <dbReference type="EMBL" id="KAK4157894.1"/>
    </source>
</evidence>
<dbReference type="EMBL" id="MU856844">
    <property type="protein sequence ID" value="KAK4157894.1"/>
    <property type="molecule type" value="Genomic_DNA"/>
</dbReference>
<dbReference type="PANTHER" id="PTHR14209">
    <property type="entry name" value="ISOAMYL ACETATE-HYDROLYZING ESTERASE 1"/>
    <property type="match status" value="1"/>
</dbReference>
<evidence type="ECO:0000313" key="4">
    <source>
        <dbReference type="Proteomes" id="UP001302745"/>
    </source>
</evidence>
<feature type="domain" description="SGNH hydrolase-type esterase" evidence="2">
    <location>
        <begin position="36"/>
        <end position="252"/>
    </location>
</feature>
<reference evidence="3" key="1">
    <citation type="journal article" date="2023" name="Mol. Phylogenet. Evol.">
        <title>Genome-scale phylogeny and comparative genomics of the fungal order Sordariales.</title>
        <authorList>
            <person name="Hensen N."/>
            <person name="Bonometti L."/>
            <person name="Westerberg I."/>
            <person name="Brannstrom I.O."/>
            <person name="Guillou S."/>
            <person name="Cros-Aarteil S."/>
            <person name="Calhoun S."/>
            <person name="Haridas S."/>
            <person name="Kuo A."/>
            <person name="Mondo S."/>
            <person name="Pangilinan J."/>
            <person name="Riley R."/>
            <person name="LaButti K."/>
            <person name="Andreopoulos B."/>
            <person name="Lipzen A."/>
            <person name="Chen C."/>
            <person name="Yan M."/>
            <person name="Daum C."/>
            <person name="Ng V."/>
            <person name="Clum A."/>
            <person name="Steindorff A."/>
            <person name="Ohm R.A."/>
            <person name="Martin F."/>
            <person name="Silar P."/>
            <person name="Natvig D.O."/>
            <person name="Lalanne C."/>
            <person name="Gautier V."/>
            <person name="Ament-Velasquez S.L."/>
            <person name="Kruys A."/>
            <person name="Hutchinson M.I."/>
            <person name="Powell A.J."/>
            <person name="Barry K."/>
            <person name="Miller A.N."/>
            <person name="Grigoriev I.V."/>
            <person name="Debuchy R."/>
            <person name="Gladieux P."/>
            <person name="Hiltunen Thoren M."/>
            <person name="Johannesson H."/>
        </authorList>
    </citation>
    <scope>NUCLEOTIDE SEQUENCE</scope>
    <source>
        <strain evidence="3">CBS 538.74</strain>
    </source>
</reference>
<sequence>MAVGPAHDPRASSCQRADTNNILTPPQLLPYPQIVLFGDSIIQGATDVSSGFSLQAALQAQVVRRFDVVNRGFSGYNTSNALSVLPHIFAPPTPGSPELKYLFILFGANDACVPLPTNFQRVPLDKYRENLTRIVNHPNITAHKPRIFLITPPPLDQIRVTVLDMANGHPAAARHTKVSAVYSEAARQVAAANPGVTLIDLHKAIMDRAIEKTPGFNPNPKGPALGDPEGGRRGYLEHLLPDGLHLSAESYRIFYDLVRPHVGTEWAGTRDEERAAYVLPDWRDAPWLEEDAHLKGKSL</sequence>
<dbReference type="Gene3D" id="3.40.50.1110">
    <property type="entry name" value="SGNH hydrolase"/>
    <property type="match status" value="1"/>
</dbReference>
<dbReference type="InterPro" id="IPR013830">
    <property type="entry name" value="SGNH_hydro"/>
</dbReference>
<dbReference type="InterPro" id="IPR045136">
    <property type="entry name" value="Iah1-like"/>
</dbReference>
<evidence type="ECO:0000256" key="1">
    <source>
        <dbReference type="SAM" id="MobiDB-lite"/>
    </source>
</evidence>
<name>A0AAN6VV41_9PEZI</name>
<dbReference type="Pfam" id="PF13472">
    <property type="entry name" value="Lipase_GDSL_2"/>
    <property type="match status" value="1"/>
</dbReference>
<accession>A0AAN6VV41</accession>
<keyword evidence="3" id="KW-0378">Hydrolase</keyword>
<feature type="region of interest" description="Disordered" evidence="1">
    <location>
        <begin position="211"/>
        <end position="230"/>
    </location>
</feature>
<dbReference type="CDD" id="cd01838">
    <property type="entry name" value="Isoamyl_acetate_hydrolase_like"/>
    <property type="match status" value="1"/>
</dbReference>